<dbReference type="AlphaFoldDB" id="A0A915L4Z9"/>
<proteinExistence type="predicted"/>
<evidence type="ECO:0000313" key="1">
    <source>
        <dbReference type="Proteomes" id="UP000887565"/>
    </source>
</evidence>
<accession>A0A915L4Z9</accession>
<name>A0A915L4Z9_ROMCU</name>
<organism evidence="1 2">
    <name type="scientific">Romanomermis culicivorax</name>
    <name type="common">Nematode worm</name>
    <dbReference type="NCBI Taxonomy" id="13658"/>
    <lineage>
        <taxon>Eukaryota</taxon>
        <taxon>Metazoa</taxon>
        <taxon>Ecdysozoa</taxon>
        <taxon>Nematoda</taxon>
        <taxon>Enoplea</taxon>
        <taxon>Dorylaimia</taxon>
        <taxon>Mermithida</taxon>
        <taxon>Mermithoidea</taxon>
        <taxon>Mermithidae</taxon>
        <taxon>Romanomermis</taxon>
    </lineage>
</organism>
<dbReference type="WBParaSite" id="nRc.2.0.1.t45832-RA">
    <property type="protein sequence ID" value="nRc.2.0.1.t45832-RA"/>
    <property type="gene ID" value="nRc.2.0.1.g45832"/>
</dbReference>
<keyword evidence="1" id="KW-1185">Reference proteome</keyword>
<protein>
    <submittedName>
        <fullName evidence="2">Uncharacterized protein</fullName>
    </submittedName>
</protein>
<evidence type="ECO:0000313" key="2">
    <source>
        <dbReference type="WBParaSite" id="nRc.2.0.1.t45832-RA"/>
    </source>
</evidence>
<reference evidence="2" key="1">
    <citation type="submission" date="2022-11" db="UniProtKB">
        <authorList>
            <consortium name="WormBaseParasite"/>
        </authorList>
    </citation>
    <scope>IDENTIFICATION</scope>
</reference>
<sequence length="84" mass="8336">MSGSSEDCELAGEESVGVVTYGAGAASISMHGWDSGGCSACGGWKETNLLGATPNFVGGGQWKAYGHGSGLVNDPCYSSGRNGS</sequence>
<dbReference type="Proteomes" id="UP000887565">
    <property type="component" value="Unplaced"/>
</dbReference>